<accession>A0AAF0YCK2</accession>
<dbReference type="EMBL" id="CP086718">
    <property type="protein sequence ID" value="WOO83962.1"/>
    <property type="molecule type" value="Genomic_DNA"/>
</dbReference>
<dbReference type="GO" id="GO:0005737">
    <property type="term" value="C:cytoplasm"/>
    <property type="evidence" value="ECO:0007669"/>
    <property type="project" value="TreeGrafter"/>
</dbReference>
<dbReference type="Gene3D" id="3.30.9.10">
    <property type="entry name" value="D-Amino Acid Oxidase, subunit A, domain 2"/>
    <property type="match status" value="1"/>
</dbReference>
<evidence type="ECO:0000259" key="2">
    <source>
        <dbReference type="Pfam" id="PF01266"/>
    </source>
</evidence>
<feature type="compositionally biased region" description="Polar residues" evidence="1">
    <location>
        <begin position="8"/>
        <end position="26"/>
    </location>
</feature>
<dbReference type="SUPFAM" id="SSF51905">
    <property type="entry name" value="FAD/NAD(P)-binding domain"/>
    <property type="match status" value="1"/>
</dbReference>
<feature type="domain" description="FAD dependent oxidoreductase" evidence="2">
    <location>
        <begin position="39"/>
        <end position="429"/>
    </location>
</feature>
<dbReference type="PANTHER" id="PTHR13847">
    <property type="entry name" value="SARCOSINE DEHYDROGENASE-RELATED"/>
    <property type="match status" value="1"/>
</dbReference>
<name>A0AAF0YCK2_9TREE</name>
<keyword evidence="4" id="KW-1185">Reference proteome</keyword>
<evidence type="ECO:0000256" key="1">
    <source>
        <dbReference type="SAM" id="MobiDB-lite"/>
    </source>
</evidence>
<dbReference type="AlphaFoldDB" id="A0AAF0YCK2"/>
<reference evidence="3" key="1">
    <citation type="submission" date="2023-10" db="EMBL/GenBank/DDBJ databases">
        <authorList>
            <person name="Noh H."/>
        </authorList>
    </citation>
    <scope>NUCLEOTIDE SEQUENCE</scope>
    <source>
        <strain evidence="3">DUCC4014</strain>
    </source>
</reference>
<dbReference type="PANTHER" id="PTHR13847:SF260">
    <property type="entry name" value="FAD DEPENDENT OXIDOREDUCTASE DOMAIN-CONTAINING PROTEIN"/>
    <property type="match status" value="1"/>
</dbReference>
<dbReference type="Pfam" id="PF01266">
    <property type="entry name" value="DAO"/>
    <property type="match status" value="1"/>
</dbReference>
<dbReference type="Gene3D" id="3.50.50.60">
    <property type="entry name" value="FAD/NAD(P)-binding domain"/>
    <property type="match status" value="1"/>
</dbReference>
<dbReference type="RefSeq" id="XP_062629988.1">
    <property type="nucleotide sequence ID" value="XM_062774004.1"/>
</dbReference>
<organism evidence="3 4">
    <name type="scientific">Vanrija pseudolonga</name>
    <dbReference type="NCBI Taxonomy" id="143232"/>
    <lineage>
        <taxon>Eukaryota</taxon>
        <taxon>Fungi</taxon>
        <taxon>Dikarya</taxon>
        <taxon>Basidiomycota</taxon>
        <taxon>Agaricomycotina</taxon>
        <taxon>Tremellomycetes</taxon>
        <taxon>Trichosporonales</taxon>
        <taxon>Trichosporonaceae</taxon>
        <taxon>Vanrija</taxon>
    </lineage>
</organism>
<protein>
    <submittedName>
        <fullName evidence="3">Oxidoreductase OrdL</fullName>
    </submittedName>
</protein>
<dbReference type="Proteomes" id="UP000827549">
    <property type="component" value="Chromosome 5"/>
</dbReference>
<proteinExistence type="predicted"/>
<sequence>MPFWPQPYESTTSHWQQTNRGPTSLWNHGHDAPLPKEADYVIVGAGVTGVSLAYHLTRPGAAGEGKSVVILDAKDVGSGASGRNGGHVSPRSFMYLSELWAPLEHGGGGLSMEQAVQAWFFELDNLNYIERLVKAEGLDVDFWRGERYEVFTSPEKAAHTRRAYEEFKAAIAKTQYADRHLPWTVVDDPAKAKELSRNDRALALNIGPAGSWHPHRGVTALLRLALASKSSECSFFSWCPVQSFTRDGEGWALDCGPRSVICGREVILATNAYTRHLFPDDTSGLKDHIVPTFAQAGRVVPPASYAGACALDHTYAVELGPYLIQTPHSGLVLGPYIDVLEKRGIHTRDQVFYQDDDSKVTEGVRQWLQSYCKDDFTGWGDEAQGEGLVHHWSGILAMSLDAQPLVGPVPDHPGLWLAAGYNGHGMAMIVNMTRSFARHLQTGQWDSYMPAHYAITPERLARAQKHADKLK</sequence>
<dbReference type="GeneID" id="87810652"/>
<evidence type="ECO:0000313" key="4">
    <source>
        <dbReference type="Proteomes" id="UP000827549"/>
    </source>
</evidence>
<dbReference type="InterPro" id="IPR006076">
    <property type="entry name" value="FAD-dep_OxRdtase"/>
</dbReference>
<gene>
    <name evidence="3" type="primary">ordL_3</name>
    <name evidence="3" type="ORF">LOC62_05G007479</name>
</gene>
<evidence type="ECO:0000313" key="3">
    <source>
        <dbReference type="EMBL" id="WOO83962.1"/>
    </source>
</evidence>
<feature type="region of interest" description="Disordered" evidence="1">
    <location>
        <begin position="1"/>
        <end position="30"/>
    </location>
</feature>
<dbReference type="InterPro" id="IPR036188">
    <property type="entry name" value="FAD/NAD-bd_sf"/>
</dbReference>